<organism evidence="1 2">
    <name type="scientific">Acanthocheilonema viteae</name>
    <name type="common">Filarial nematode worm</name>
    <name type="synonym">Dipetalonema viteae</name>
    <dbReference type="NCBI Taxonomy" id="6277"/>
    <lineage>
        <taxon>Eukaryota</taxon>
        <taxon>Metazoa</taxon>
        <taxon>Ecdysozoa</taxon>
        <taxon>Nematoda</taxon>
        <taxon>Chromadorea</taxon>
        <taxon>Rhabditida</taxon>
        <taxon>Spirurina</taxon>
        <taxon>Spiruromorpha</taxon>
        <taxon>Filarioidea</taxon>
        <taxon>Onchocercidae</taxon>
        <taxon>Acanthocheilonema</taxon>
    </lineage>
</organism>
<accession>A0A498SBT9</accession>
<evidence type="ECO:0000313" key="2">
    <source>
        <dbReference type="Proteomes" id="UP000276991"/>
    </source>
</evidence>
<gene>
    <name evidence="1" type="ORF">NAV_LOCUS1411</name>
</gene>
<dbReference type="Proteomes" id="UP000276991">
    <property type="component" value="Unassembled WGS sequence"/>
</dbReference>
<proteinExistence type="predicted"/>
<keyword evidence="2" id="KW-1185">Reference proteome</keyword>
<sequence length="231" mass="26395">MPEKWNCEAIETHNATPIRITVCTHVHVGIPVIKSHNSVERKLFSTSRGMVQRESVLYSGMRLIQPKNAIIVELGLMTLKDTKTMSSSTSYKPPLYITGHHGKISPEETFDPENVKYQYIFDSIQLQINNELNILNQRSCQNRNNLFIIASRVVSHDNPTLTAKLILQRNDIIARRINGKLLVAPCKSKEMESTTVEFEAEIINKFENERIKAELEILARKHESIQLISET</sequence>
<dbReference type="OrthoDB" id="5847693at2759"/>
<dbReference type="EMBL" id="UPTC01000121">
    <property type="protein sequence ID" value="VBB26581.1"/>
    <property type="molecule type" value="Genomic_DNA"/>
</dbReference>
<name>A0A498SBT9_ACAVI</name>
<evidence type="ECO:0000313" key="1">
    <source>
        <dbReference type="EMBL" id="VBB26581.1"/>
    </source>
</evidence>
<dbReference type="AlphaFoldDB" id="A0A498SBT9"/>
<protein>
    <submittedName>
        <fullName evidence="1">Uncharacterized protein</fullName>
    </submittedName>
</protein>
<reference evidence="1 2" key="1">
    <citation type="submission" date="2018-08" db="EMBL/GenBank/DDBJ databases">
        <authorList>
            <person name="Laetsch R D."/>
            <person name="Stevens L."/>
            <person name="Kumar S."/>
            <person name="Blaxter L. M."/>
        </authorList>
    </citation>
    <scope>NUCLEOTIDE SEQUENCE [LARGE SCALE GENOMIC DNA]</scope>
</reference>
<dbReference type="STRING" id="6277.A0A498SBT9"/>
<dbReference type="Gene3D" id="1.20.5.1890">
    <property type="match status" value="1"/>
</dbReference>